<dbReference type="SUPFAM" id="SSF46894">
    <property type="entry name" value="C-terminal effector domain of the bipartite response regulators"/>
    <property type="match status" value="1"/>
</dbReference>
<dbReference type="Proteomes" id="UP000550714">
    <property type="component" value="Unassembled WGS sequence"/>
</dbReference>
<dbReference type="InterPro" id="IPR051677">
    <property type="entry name" value="AfsR-DnrI-RedD_regulator"/>
</dbReference>
<dbReference type="PROSITE" id="PS51755">
    <property type="entry name" value="OMPR_PHOB"/>
    <property type="match status" value="1"/>
</dbReference>
<dbReference type="EMBL" id="JACHWU010000007">
    <property type="protein sequence ID" value="MBB3053115.1"/>
    <property type="molecule type" value="Genomic_DNA"/>
</dbReference>
<keyword evidence="8" id="KW-1185">Reference proteome</keyword>
<sequence length="230" mass="25646">MALLALDANHVVSKETLIEELWDVAPPQSAPATVQTYIFQLRTAFAHAPGCGGDRREAHKRLITKPLGYELRLAENEFDVFELKNEISRASAAAATERHAEAAQRYDACVSMFRGPALSGVQKGPVLQAHVRHLDELLLLIHEERVRHLLLIGRFSEAVSDLSPLIVRHPLHEGLHAQMIRALSRSGRRSESLKVYQDIRRRLIDEIGIEPSAALQAAQSEALYFESHAS</sequence>
<comment type="caution">
    <text evidence="7">The sequence shown here is derived from an EMBL/GenBank/DDBJ whole genome shotgun (WGS) entry which is preliminary data.</text>
</comment>
<dbReference type="AlphaFoldDB" id="A0A839S5J9"/>
<dbReference type="Pfam" id="PF03704">
    <property type="entry name" value="BTAD"/>
    <property type="match status" value="1"/>
</dbReference>
<evidence type="ECO:0000256" key="4">
    <source>
        <dbReference type="ARBA" id="ARBA00023163"/>
    </source>
</evidence>
<protein>
    <submittedName>
        <fullName evidence="7">DNA-binding SARP family transcriptional activator</fullName>
    </submittedName>
</protein>
<dbReference type="Gene3D" id="1.25.40.10">
    <property type="entry name" value="Tetratricopeptide repeat domain"/>
    <property type="match status" value="1"/>
</dbReference>
<feature type="DNA-binding region" description="OmpR/PhoB-type" evidence="5">
    <location>
        <begin position="1"/>
        <end position="73"/>
    </location>
</feature>
<comment type="similarity">
    <text evidence="1">Belongs to the AfsR/DnrI/RedD regulatory family.</text>
</comment>
<dbReference type="GO" id="GO:0003677">
    <property type="term" value="F:DNA binding"/>
    <property type="evidence" value="ECO:0007669"/>
    <property type="project" value="UniProtKB-UniRule"/>
</dbReference>
<proteinExistence type="inferred from homology"/>
<evidence type="ECO:0000259" key="6">
    <source>
        <dbReference type="PROSITE" id="PS51755"/>
    </source>
</evidence>
<dbReference type="InterPro" id="IPR036388">
    <property type="entry name" value="WH-like_DNA-bd_sf"/>
</dbReference>
<evidence type="ECO:0000256" key="1">
    <source>
        <dbReference type="ARBA" id="ARBA00005820"/>
    </source>
</evidence>
<dbReference type="InterPro" id="IPR001867">
    <property type="entry name" value="OmpR/PhoB-type_DNA-bd"/>
</dbReference>
<accession>A0A839S5J9</accession>
<dbReference type="PANTHER" id="PTHR35807:SF1">
    <property type="entry name" value="TRANSCRIPTIONAL REGULATOR REDD"/>
    <property type="match status" value="1"/>
</dbReference>
<dbReference type="PANTHER" id="PTHR35807">
    <property type="entry name" value="TRANSCRIPTIONAL REGULATOR REDD-RELATED"/>
    <property type="match status" value="1"/>
</dbReference>
<keyword evidence="3 5" id="KW-0238">DNA-binding</keyword>
<evidence type="ECO:0000256" key="2">
    <source>
        <dbReference type="ARBA" id="ARBA00023015"/>
    </source>
</evidence>
<evidence type="ECO:0000256" key="3">
    <source>
        <dbReference type="ARBA" id="ARBA00023125"/>
    </source>
</evidence>
<dbReference type="CDD" id="cd15831">
    <property type="entry name" value="BTAD"/>
    <property type="match status" value="1"/>
</dbReference>
<feature type="domain" description="OmpR/PhoB-type" evidence="6">
    <location>
        <begin position="1"/>
        <end position="73"/>
    </location>
</feature>
<evidence type="ECO:0000313" key="8">
    <source>
        <dbReference type="Proteomes" id="UP000550714"/>
    </source>
</evidence>
<name>A0A839S5J9_9PSEU</name>
<dbReference type="InterPro" id="IPR005158">
    <property type="entry name" value="BTAD"/>
</dbReference>
<dbReference type="Pfam" id="PF00486">
    <property type="entry name" value="Trans_reg_C"/>
    <property type="match status" value="1"/>
</dbReference>
<gene>
    <name evidence="7" type="ORF">FHS23_004158</name>
</gene>
<dbReference type="GO" id="GO:0006355">
    <property type="term" value="P:regulation of DNA-templated transcription"/>
    <property type="evidence" value="ECO:0007669"/>
    <property type="project" value="InterPro"/>
</dbReference>
<dbReference type="GO" id="GO:0000160">
    <property type="term" value="P:phosphorelay signal transduction system"/>
    <property type="evidence" value="ECO:0007669"/>
    <property type="project" value="InterPro"/>
</dbReference>
<dbReference type="SUPFAM" id="SSF48452">
    <property type="entry name" value="TPR-like"/>
    <property type="match status" value="1"/>
</dbReference>
<dbReference type="SMART" id="SM01043">
    <property type="entry name" value="BTAD"/>
    <property type="match status" value="1"/>
</dbReference>
<evidence type="ECO:0000313" key="7">
    <source>
        <dbReference type="EMBL" id="MBB3053115.1"/>
    </source>
</evidence>
<dbReference type="Gene3D" id="1.10.10.10">
    <property type="entry name" value="Winged helix-like DNA-binding domain superfamily/Winged helix DNA-binding domain"/>
    <property type="match status" value="1"/>
</dbReference>
<reference evidence="7 8" key="1">
    <citation type="submission" date="2020-08" db="EMBL/GenBank/DDBJ databases">
        <title>Genomic Encyclopedia of Type Strains, Phase III (KMG-III): the genomes of soil and plant-associated and newly described type strains.</title>
        <authorList>
            <person name="Whitman W."/>
        </authorList>
    </citation>
    <scope>NUCLEOTIDE SEQUENCE [LARGE SCALE GENOMIC DNA]</scope>
    <source>
        <strain evidence="7 8">CECT 8577</strain>
    </source>
</reference>
<keyword evidence="2" id="KW-0805">Transcription regulation</keyword>
<dbReference type="InterPro" id="IPR011990">
    <property type="entry name" value="TPR-like_helical_dom_sf"/>
</dbReference>
<keyword evidence="4" id="KW-0804">Transcription</keyword>
<dbReference type="InterPro" id="IPR016032">
    <property type="entry name" value="Sig_transdc_resp-reg_C-effctor"/>
</dbReference>
<evidence type="ECO:0000256" key="5">
    <source>
        <dbReference type="PROSITE-ProRule" id="PRU01091"/>
    </source>
</evidence>
<organism evidence="7 8">
    <name type="scientific">Prauserella isguenensis</name>
    <dbReference type="NCBI Taxonomy" id="1470180"/>
    <lineage>
        <taxon>Bacteria</taxon>
        <taxon>Bacillati</taxon>
        <taxon>Actinomycetota</taxon>
        <taxon>Actinomycetes</taxon>
        <taxon>Pseudonocardiales</taxon>
        <taxon>Pseudonocardiaceae</taxon>
        <taxon>Prauserella</taxon>
    </lineage>
</organism>